<evidence type="ECO:0000256" key="2">
    <source>
        <dbReference type="ARBA" id="ARBA00022475"/>
    </source>
</evidence>
<protein>
    <submittedName>
        <fullName evidence="8">Tight adherence protein B</fullName>
    </submittedName>
</protein>
<proteinExistence type="predicted"/>
<reference evidence="8 9" key="1">
    <citation type="submission" date="2016-10" db="EMBL/GenBank/DDBJ databases">
        <authorList>
            <person name="de Groot N.N."/>
        </authorList>
    </citation>
    <scope>NUCLEOTIDE SEQUENCE [LARGE SCALE GENOMIC DNA]</scope>
    <source>
        <strain evidence="8 9">DSM 100674</strain>
    </source>
</reference>
<dbReference type="EMBL" id="FOAG01000004">
    <property type="protein sequence ID" value="SEL18930.1"/>
    <property type="molecule type" value="Genomic_DNA"/>
</dbReference>
<dbReference type="AlphaFoldDB" id="A0A1H7N607"/>
<dbReference type="RefSeq" id="WP_175544719.1">
    <property type="nucleotide sequence ID" value="NZ_FOAG01000004.1"/>
</dbReference>
<keyword evidence="2" id="KW-1003">Cell membrane</keyword>
<dbReference type="Gene3D" id="1.20.81.30">
    <property type="entry name" value="Type II secretion system (T2SS), domain F"/>
    <property type="match status" value="1"/>
</dbReference>
<evidence type="ECO:0000256" key="5">
    <source>
        <dbReference type="ARBA" id="ARBA00023136"/>
    </source>
</evidence>
<dbReference type="InterPro" id="IPR042094">
    <property type="entry name" value="T2SS_GspF_sf"/>
</dbReference>
<feature type="transmembrane region" description="Helical" evidence="6">
    <location>
        <begin position="289"/>
        <end position="312"/>
    </location>
</feature>
<evidence type="ECO:0000256" key="4">
    <source>
        <dbReference type="ARBA" id="ARBA00022989"/>
    </source>
</evidence>
<dbReference type="PANTHER" id="PTHR35007">
    <property type="entry name" value="INTEGRAL MEMBRANE PROTEIN-RELATED"/>
    <property type="match status" value="1"/>
</dbReference>
<accession>A0A1H7N607</accession>
<keyword evidence="3 6" id="KW-0812">Transmembrane</keyword>
<evidence type="ECO:0000259" key="7">
    <source>
        <dbReference type="Pfam" id="PF00482"/>
    </source>
</evidence>
<gene>
    <name evidence="8" type="ORF">SAMN05443999_10444</name>
</gene>
<feature type="transmembrane region" description="Helical" evidence="6">
    <location>
        <begin position="88"/>
        <end position="106"/>
    </location>
</feature>
<dbReference type="STRING" id="1287727.SAMN05443999_10444"/>
<evidence type="ECO:0000256" key="1">
    <source>
        <dbReference type="ARBA" id="ARBA00004651"/>
    </source>
</evidence>
<keyword evidence="5 6" id="KW-0472">Membrane</keyword>
<dbReference type="Pfam" id="PF00482">
    <property type="entry name" value="T2SSF"/>
    <property type="match status" value="1"/>
</dbReference>
<organism evidence="8 9">
    <name type="scientific">Roseovarius azorensis</name>
    <dbReference type="NCBI Taxonomy" id="1287727"/>
    <lineage>
        <taxon>Bacteria</taxon>
        <taxon>Pseudomonadati</taxon>
        <taxon>Pseudomonadota</taxon>
        <taxon>Alphaproteobacteria</taxon>
        <taxon>Rhodobacterales</taxon>
        <taxon>Roseobacteraceae</taxon>
        <taxon>Roseovarius</taxon>
    </lineage>
</organism>
<evidence type="ECO:0000256" key="3">
    <source>
        <dbReference type="ARBA" id="ARBA00022692"/>
    </source>
</evidence>
<keyword evidence="4 6" id="KW-1133">Transmembrane helix</keyword>
<keyword evidence="9" id="KW-1185">Reference proteome</keyword>
<dbReference type="GO" id="GO:0005886">
    <property type="term" value="C:plasma membrane"/>
    <property type="evidence" value="ECO:0007669"/>
    <property type="project" value="UniProtKB-SubCell"/>
</dbReference>
<comment type="subcellular location">
    <subcellularLocation>
        <location evidence="1">Cell membrane</location>
        <topology evidence="1">Multi-pass membrane protein</topology>
    </subcellularLocation>
</comment>
<dbReference type="InterPro" id="IPR018076">
    <property type="entry name" value="T2SS_GspF_dom"/>
</dbReference>
<dbReference type="PANTHER" id="PTHR35007:SF1">
    <property type="entry name" value="PILUS ASSEMBLY PROTEIN"/>
    <property type="match status" value="1"/>
</dbReference>
<evidence type="ECO:0000313" key="8">
    <source>
        <dbReference type="EMBL" id="SEL18930.1"/>
    </source>
</evidence>
<feature type="domain" description="Type II secretion system protein GspF" evidence="7">
    <location>
        <begin position="149"/>
        <end position="271"/>
    </location>
</feature>
<name>A0A1H7N607_9RHOB</name>
<evidence type="ECO:0000256" key="6">
    <source>
        <dbReference type="SAM" id="Phobius"/>
    </source>
</evidence>
<feature type="transmembrane region" description="Helical" evidence="6">
    <location>
        <begin position="112"/>
        <end position="133"/>
    </location>
</feature>
<evidence type="ECO:0000313" key="9">
    <source>
        <dbReference type="Proteomes" id="UP000199582"/>
    </source>
</evidence>
<dbReference type="Proteomes" id="UP000199582">
    <property type="component" value="Unassembled WGS sequence"/>
</dbReference>
<sequence length="316" mass="33972">MTDILSRVDPGWLLFVGVFLGALLLIEGMRQLLSRRETNTEARSRRMRMVAAGTDVAERLSALAPRQAGEGGSLAALMTSVGLSRSPALYVVVALLCAAALTAMLLQLIGLIPAIVTALSLFVLLPLLIMMSIRDARRQKLSAQLPDALDLMARGLRAGHPLNTSIATVAETMPDPIGTEFGILVDQISYGDEMVVAVRKLAERVPTEDFRYLAASIAIQHGTGGNLGRILTVLSQVMRGRAMTRRKIKAMSAEGRVSAVILSCIPFLMVGLNSIITPEYYGGVVGDPLFIPLAFTALTLIALNALVLFKLVNFKF</sequence>
<feature type="transmembrane region" description="Helical" evidence="6">
    <location>
        <begin position="255"/>
        <end position="277"/>
    </location>
</feature>
<feature type="transmembrane region" description="Helical" evidence="6">
    <location>
        <begin position="12"/>
        <end position="29"/>
    </location>
</feature>